<dbReference type="GO" id="GO:0005730">
    <property type="term" value="C:nucleolus"/>
    <property type="evidence" value="ECO:0007669"/>
    <property type="project" value="UniProtKB-SubCell"/>
</dbReference>
<feature type="region of interest" description="Disordered" evidence="5">
    <location>
        <begin position="1"/>
        <end position="42"/>
    </location>
</feature>
<name>A0A336M4H8_CULSO</name>
<dbReference type="PROSITE" id="PS50102">
    <property type="entry name" value="RRM"/>
    <property type="match status" value="1"/>
</dbReference>
<dbReference type="AlphaFoldDB" id="A0A336M4H8"/>
<keyword evidence="2 4" id="KW-0694">RNA-binding</keyword>
<feature type="region of interest" description="Disordered" evidence="5">
    <location>
        <begin position="223"/>
        <end position="363"/>
    </location>
</feature>
<feature type="compositionally biased region" description="Basic residues" evidence="5">
    <location>
        <begin position="329"/>
        <end position="349"/>
    </location>
</feature>
<dbReference type="InterPro" id="IPR012677">
    <property type="entry name" value="Nucleotide-bd_a/b_plait_sf"/>
</dbReference>
<evidence type="ECO:0000256" key="3">
    <source>
        <dbReference type="ARBA" id="ARBA00023242"/>
    </source>
</evidence>
<evidence type="ECO:0000256" key="5">
    <source>
        <dbReference type="SAM" id="MobiDB-lite"/>
    </source>
</evidence>
<sequence length="384" mass="44145">MVAVNKKKMKAVVKNEKKTESKSKVVSSSIQKQIAKKKSQPNRAPRGLMMIKCLPHGFFEEQLKEYFSQFGKVTRVRLARSFKTTRSRGFAFVEFQYPEVAEIAAETMNNYMMFKKVIKTAYIPPEQQKFNYFRSSVLFQTNENGQKVLTSKYLINKEKKVVGYNRPLTEDDKKKRQLKAQKKLLALKSKFKKYEIDYDVDSITPSSLKCPLPKIDKNTALKVETVNDDDEDEDETEEEEVSDFDDSVDPESLGFVADSDEEEDEENAKHELDSDVSDEPDPKIAKKKVAQSIKEAKEARKKLIEEAKKAKKTKKVESEEDEAPAIEKKGRKKLIGVQKKPKKVQKVKKQPTEKTKKAMETTLKDASKVKIVQKKDIKKKKGKK</sequence>
<dbReference type="PANTHER" id="PTHR46754">
    <property type="entry name" value="MKI67 FHA DOMAIN-INTERACTING NUCLEOLAR PHOSPHOPROTEIN"/>
    <property type="match status" value="1"/>
</dbReference>
<dbReference type="InterPro" id="IPR000504">
    <property type="entry name" value="RRM_dom"/>
</dbReference>
<dbReference type="SMART" id="SM00360">
    <property type="entry name" value="RRM"/>
    <property type="match status" value="1"/>
</dbReference>
<dbReference type="InterPro" id="IPR035979">
    <property type="entry name" value="RBD_domain_sf"/>
</dbReference>
<dbReference type="Gene3D" id="3.30.70.330">
    <property type="match status" value="1"/>
</dbReference>
<dbReference type="GO" id="GO:0003723">
    <property type="term" value="F:RNA binding"/>
    <property type="evidence" value="ECO:0007669"/>
    <property type="project" value="UniProtKB-UniRule"/>
</dbReference>
<comment type="subcellular location">
    <subcellularLocation>
        <location evidence="1">Nucleus</location>
        <location evidence="1">Nucleolus</location>
    </subcellularLocation>
</comment>
<evidence type="ECO:0000313" key="7">
    <source>
        <dbReference type="EMBL" id="SSX24251.1"/>
    </source>
</evidence>
<dbReference type="OMA" id="YLAHIPH"/>
<organism evidence="7">
    <name type="scientific">Culicoides sonorensis</name>
    <name type="common">Biting midge</name>
    <dbReference type="NCBI Taxonomy" id="179676"/>
    <lineage>
        <taxon>Eukaryota</taxon>
        <taxon>Metazoa</taxon>
        <taxon>Ecdysozoa</taxon>
        <taxon>Arthropoda</taxon>
        <taxon>Hexapoda</taxon>
        <taxon>Insecta</taxon>
        <taxon>Pterygota</taxon>
        <taxon>Neoptera</taxon>
        <taxon>Endopterygota</taxon>
        <taxon>Diptera</taxon>
        <taxon>Nematocera</taxon>
        <taxon>Chironomoidea</taxon>
        <taxon>Ceratopogonidae</taxon>
        <taxon>Ceratopogoninae</taxon>
        <taxon>Culicoides</taxon>
        <taxon>Monoculicoides</taxon>
    </lineage>
</organism>
<feature type="compositionally biased region" description="Basic and acidic residues" evidence="5">
    <location>
        <begin position="350"/>
        <end position="363"/>
    </location>
</feature>
<feature type="compositionally biased region" description="Basic and acidic residues" evidence="5">
    <location>
        <begin position="13"/>
        <end position="23"/>
    </location>
</feature>
<protein>
    <submittedName>
        <fullName evidence="7">CSON010575 protein</fullName>
    </submittedName>
</protein>
<feature type="domain" description="RRM" evidence="6">
    <location>
        <begin position="47"/>
        <end position="125"/>
    </location>
</feature>
<dbReference type="Pfam" id="PF00076">
    <property type="entry name" value="RRM_1"/>
    <property type="match status" value="1"/>
</dbReference>
<keyword evidence="3" id="KW-0539">Nucleus</keyword>
<feature type="compositionally biased region" description="Acidic residues" evidence="5">
    <location>
        <begin position="226"/>
        <end position="249"/>
    </location>
</feature>
<dbReference type="SUPFAM" id="SSF54928">
    <property type="entry name" value="RNA-binding domain, RBD"/>
    <property type="match status" value="1"/>
</dbReference>
<accession>A0A336M4H8</accession>
<dbReference type="EMBL" id="UFQT01000433">
    <property type="protein sequence ID" value="SSX24251.1"/>
    <property type="molecule type" value="Genomic_DNA"/>
</dbReference>
<dbReference type="CDD" id="cd12307">
    <property type="entry name" value="RRM_NIFK_like"/>
    <property type="match status" value="1"/>
</dbReference>
<dbReference type="VEuPathDB" id="VectorBase:CSON010575"/>
<feature type="compositionally biased region" description="Low complexity" evidence="5">
    <location>
        <begin position="24"/>
        <end position="33"/>
    </location>
</feature>
<evidence type="ECO:0000259" key="6">
    <source>
        <dbReference type="PROSITE" id="PS50102"/>
    </source>
</evidence>
<gene>
    <name evidence="7" type="primary">CSON010575</name>
</gene>
<feature type="compositionally biased region" description="Basic and acidic residues" evidence="5">
    <location>
        <begin position="294"/>
        <end position="308"/>
    </location>
</feature>
<evidence type="ECO:0000256" key="2">
    <source>
        <dbReference type="ARBA" id="ARBA00022884"/>
    </source>
</evidence>
<evidence type="ECO:0000256" key="4">
    <source>
        <dbReference type="PROSITE-ProRule" id="PRU00176"/>
    </source>
</evidence>
<evidence type="ECO:0000256" key="1">
    <source>
        <dbReference type="ARBA" id="ARBA00004604"/>
    </source>
</evidence>
<feature type="compositionally biased region" description="Basic residues" evidence="5">
    <location>
        <begin position="1"/>
        <end position="11"/>
    </location>
</feature>
<reference evidence="7" key="1">
    <citation type="submission" date="2018-07" db="EMBL/GenBank/DDBJ databases">
        <authorList>
            <person name="Quirk P.G."/>
            <person name="Krulwich T.A."/>
        </authorList>
    </citation>
    <scope>NUCLEOTIDE SEQUENCE</scope>
</reference>
<proteinExistence type="predicted"/>